<protein>
    <submittedName>
        <fullName evidence="1">Uncharacterized protein</fullName>
    </submittedName>
</protein>
<organism evidence="1 2">
    <name type="scientific">Gossypium barbadense</name>
    <name type="common">Sea Island cotton</name>
    <name type="synonym">Hibiscus barbadensis</name>
    <dbReference type="NCBI Taxonomy" id="3634"/>
    <lineage>
        <taxon>Eukaryota</taxon>
        <taxon>Viridiplantae</taxon>
        <taxon>Streptophyta</taxon>
        <taxon>Embryophyta</taxon>
        <taxon>Tracheophyta</taxon>
        <taxon>Spermatophyta</taxon>
        <taxon>Magnoliopsida</taxon>
        <taxon>eudicotyledons</taxon>
        <taxon>Gunneridae</taxon>
        <taxon>Pentapetalae</taxon>
        <taxon>rosids</taxon>
        <taxon>malvids</taxon>
        <taxon>Malvales</taxon>
        <taxon>Malvaceae</taxon>
        <taxon>Malvoideae</taxon>
        <taxon>Gossypium</taxon>
    </lineage>
</organism>
<dbReference type="EMBL" id="KZ664320">
    <property type="protein sequence ID" value="PPS06250.1"/>
    <property type="molecule type" value="Genomic_DNA"/>
</dbReference>
<dbReference type="Proteomes" id="UP000239757">
    <property type="component" value="Unassembled WGS sequence"/>
</dbReference>
<reference evidence="1 2" key="1">
    <citation type="submission" date="2015-01" db="EMBL/GenBank/DDBJ databases">
        <title>Genome of allotetraploid Gossypium barbadense reveals genomic plasticity and fiber elongation in cotton evolution.</title>
        <authorList>
            <person name="Chen X."/>
            <person name="Liu X."/>
            <person name="Zhao B."/>
            <person name="Zheng H."/>
            <person name="Hu Y."/>
            <person name="Lu G."/>
            <person name="Yang C."/>
            <person name="Chen J."/>
            <person name="Shan C."/>
            <person name="Zhang L."/>
            <person name="Zhou Y."/>
            <person name="Wang L."/>
            <person name="Guo W."/>
            <person name="Bai Y."/>
            <person name="Ruan J."/>
            <person name="Shangguan X."/>
            <person name="Mao Y."/>
            <person name="Jiang J."/>
            <person name="Zhu Y."/>
            <person name="Lei J."/>
            <person name="Kang H."/>
            <person name="Chen S."/>
            <person name="He X."/>
            <person name="Wang R."/>
            <person name="Wang Y."/>
            <person name="Chen J."/>
            <person name="Wang L."/>
            <person name="Yu S."/>
            <person name="Wang B."/>
            <person name="Wei J."/>
            <person name="Song S."/>
            <person name="Lu X."/>
            <person name="Gao Z."/>
            <person name="Gu W."/>
            <person name="Deng X."/>
            <person name="Ma D."/>
            <person name="Wang S."/>
            <person name="Liang W."/>
            <person name="Fang L."/>
            <person name="Cai C."/>
            <person name="Zhu X."/>
            <person name="Zhou B."/>
            <person name="Zhang Y."/>
            <person name="Chen Z."/>
            <person name="Xu S."/>
            <person name="Zhu R."/>
            <person name="Wang S."/>
            <person name="Zhang T."/>
            <person name="Zhao G."/>
        </authorList>
    </citation>
    <scope>NUCLEOTIDE SEQUENCE [LARGE SCALE GENOMIC DNA]</scope>
    <source>
        <strain evidence="2">cv. Xinhai21</strain>
        <tissue evidence="1">Leaf</tissue>
    </source>
</reference>
<proteinExistence type="predicted"/>
<evidence type="ECO:0000313" key="2">
    <source>
        <dbReference type="Proteomes" id="UP000239757"/>
    </source>
</evidence>
<dbReference type="AlphaFoldDB" id="A0A2P5XSD2"/>
<gene>
    <name evidence="1" type="ORF">GOBAR_AA14399</name>
</gene>
<name>A0A2P5XSD2_GOSBA</name>
<sequence length="87" mass="9858">MVDLTSNVRKVHECSNYPVETDGREAQDYMARYEEVYANGAKHSWYEEITCLTNTDEQPERAFIANPSTVLISAQGDRYGLLPTLAL</sequence>
<accession>A0A2P5XSD2</accession>
<evidence type="ECO:0000313" key="1">
    <source>
        <dbReference type="EMBL" id="PPS06250.1"/>
    </source>
</evidence>